<dbReference type="EMBL" id="MG841150">
    <property type="protein sequence ID" value="AYD75886.1"/>
    <property type="molecule type" value="Genomic_DNA"/>
</dbReference>
<accession>A0A678W324</accession>
<proteinExistence type="predicted"/>
<evidence type="ECO:0000313" key="2">
    <source>
        <dbReference type="EMBL" id="AYD75886.1"/>
    </source>
</evidence>
<keyword evidence="1" id="KW-0472">Membrane</keyword>
<name>A0A678W324_9VIRU</name>
<protein>
    <submittedName>
        <fullName evidence="3">Uncharacterized protein</fullName>
    </submittedName>
</protein>
<evidence type="ECO:0000313" key="3">
    <source>
        <dbReference type="EMBL" id="AYD75887.1"/>
    </source>
</evidence>
<feature type="transmembrane region" description="Helical" evidence="1">
    <location>
        <begin position="27"/>
        <end position="54"/>
    </location>
</feature>
<dbReference type="EMBL" id="MG841150">
    <property type="protein sequence ID" value="AYD75887.1"/>
    <property type="molecule type" value="Genomic_DNA"/>
</dbReference>
<gene>
    <name evidence="2" type="ORF">PmDNAV1_gp2</name>
    <name evidence="3" type="ORF">PmDNAV1_gp3</name>
</gene>
<reference evidence="3" key="1">
    <citation type="submission" date="2018-01" db="EMBL/GenBank/DDBJ databases">
        <title>A diatom virus reveals a new lineage of giant single stranded DNA viruses originating from double stranded DNA phage.</title>
        <authorList>
            <person name="Carlson M.C.G."/>
            <person name="Frischkorn K.R."/>
            <person name="Brumfield S."/>
            <person name="Rocap G."/>
        </authorList>
    </citation>
    <scope>NUCLEOTIDE SEQUENCE</scope>
    <source>
        <strain evidence="3">PmDNAV1</strain>
    </source>
</reference>
<sequence>MELITAYIDIIGGAEFANASLFAKLVVLSPAICGLVAFVGWPVAWASMAINDALHARMIKRRVMASLNKADK</sequence>
<organism evidence="3">
    <name type="scientific">Pseudo-nitzschia multiseries DNA virus</name>
    <dbReference type="NCBI Taxonomy" id="2364897"/>
    <lineage>
        <taxon>Viruses</taxon>
    </lineage>
</organism>
<keyword evidence="1" id="KW-0812">Transmembrane</keyword>
<evidence type="ECO:0000256" key="1">
    <source>
        <dbReference type="SAM" id="Phobius"/>
    </source>
</evidence>
<keyword evidence="1" id="KW-1133">Transmembrane helix</keyword>